<dbReference type="STRING" id="1298598.JCM21714_1568"/>
<dbReference type="EMBL" id="BAVS01000005">
    <property type="protein sequence ID" value="GAE92561.1"/>
    <property type="molecule type" value="Genomic_DNA"/>
</dbReference>
<evidence type="ECO:0000313" key="1">
    <source>
        <dbReference type="EMBL" id="GAE92561.1"/>
    </source>
</evidence>
<keyword evidence="2" id="KW-1185">Reference proteome</keyword>
<protein>
    <submittedName>
        <fullName evidence="1">Uncharacterized protein</fullName>
    </submittedName>
</protein>
<accession>W4VHD3</accession>
<dbReference type="RefSeq" id="WP_158413471.1">
    <property type="nucleotide sequence ID" value="NZ_BAVS01000005.1"/>
</dbReference>
<gene>
    <name evidence="1" type="ORF">JCM21714_1568</name>
</gene>
<dbReference type="AlphaFoldDB" id="W4VHD3"/>
<dbReference type="Proteomes" id="UP000019102">
    <property type="component" value="Unassembled WGS sequence"/>
</dbReference>
<organism evidence="1 2">
    <name type="scientific">Gracilibacillus boraciitolerans JCM 21714</name>
    <dbReference type="NCBI Taxonomy" id="1298598"/>
    <lineage>
        <taxon>Bacteria</taxon>
        <taxon>Bacillati</taxon>
        <taxon>Bacillota</taxon>
        <taxon>Bacilli</taxon>
        <taxon>Bacillales</taxon>
        <taxon>Bacillaceae</taxon>
        <taxon>Gracilibacillus</taxon>
    </lineage>
</organism>
<comment type="caution">
    <text evidence="1">The sequence shown here is derived from an EMBL/GenBank/DDBJ whole genome shotgun (WGS) entry which is preliminary data.</text>
</comment>
<reference evidence="1 2" key="1">
    <citation type="journal article" date="2014" name="Genome Announc.">
        <title>Draft Genome Sequence of the Boron-Tolerant and Moderately Halotolerant Bacterium Gracilibacillus boraciitolerans JCM 21714T.</title>
        <authorList>
            <person name="Ahmed I."/>
            <person name="Oshima K."/>
            <person name="Suda W."/>
            <person name="Kitamura K."/>
            <person name="Iida T."/>
            <person name="Ohmori Y."/>
            <person name="Fujiwara T."/>
            <person name="Hattori M."/>
            <person name="Ohkuma M."/>
        </authorList>
    </citation>
    <scope>NUCLEOTIDE SEQUENCE [LARGE SCALE GENOMIC DNA]</scope>
    <source>
        <strain evidence="1 2">JCM 21714</strain>
    </source>
</reference>
<proteinExistence type="predicted"/>
<sequence>MIPTHSIKYQQYQALLNLLPEHHHEYPQIMEQFRMIDVGETSEDNLESSSDKQMFLR</sequence>
<name>W4VHD3_9BACI</name>
<evidence type="ECO:0000313" key="2">
    <source>
        <dbReference type="Proteomes" id="UP000019102"/>
    </source>
</evidence>